<dbReference type="EMBL" id="JBHSIY010000010">
    <property type="protein sequence ID" value="MFC4867641.1"/>
    <property type="molecule type" value="Genomic_DNA"/>
</dbReference>
<sequence length="93" mass="10402">MTTRQSDGAPHGDHREPAVIDSPHTDGLDICFDAPSRVFTITLAPGVQARLHMGAADVHEQRRWLIELINHLTVTERSLRWGWVPPSLRTTQG</sequence>
<reference evidence="3" key="1">
    <citation type="journal article" date="2019" name="Int. J. Syst. Evol. Microbiol.">
        <title>The Global Catalogue of Microorganisms (GCM) 10K type strain sequencing project: providing services to taxonomists for standard genome sequencing and annotation.</title>
        <authorList>
            <consortium name="The Broad Institute Genomics Platform"/>
            <consortium name="The Broad Institute Genome Sequencing Center for Infectious Disease"/>
            <person name="Wu L."/>
            <person name="Ma J."/>
        </authorList>
    </citation>
    <scope>NUCLEOTIDE SEQUENCE [LARGE SCALE GENOMIC DNA]</scope>
    <source>
        <strain evidence="3">CGMCC 4.7304</strain>
    </source>
</reference>
<evidence type="ECO:0008006" key="4">
    <source>
        <dbReference type="Google" id="ProtNLM"/>
    </source>
</evidence>
<organism evidence="2 3">
    <name type="scientific">Streptomonospora arabica</name>
    <dbReference type="NCBI Taxonomy" id="412417"/>
    <lineage>
        <taxon>Bacteria</taxon>
        <taxon>Bacillati</taxon>
        <taxon>Actinomycetota</taxon>
        <taxon>Actinomycetes</taxon>
        <taxon>Streptosporangiales</taxon>
        <taxon>Nocardiopsidaceae</taxon>
        <taxon>Streptomonospora</taxon>
    </lineage>
</organism>
<protein>
    <recommendedName>
        <fullName evidence="4">DUF2218 domain-containing protein</fullName>
    </recommendedName>
</protein>
<proteinExistence type="predicted"/>
<dbReference type="RefSeq" id="WP_344142097.1">
    <property type="nucleotide sequence ID" value="NZ_BAAAQI010000004.1"/>
</dbReference>
<evidence type="ECO:0000313" key="2">
    <source>
        <dbReference type="EMBL" id="MFC4867641.1"/>
    </source>
</evidence>
<accession>A0ABV9SKB0</accession>
<evidence type="ECO:0000256" key="1">
    <source>
        <dbReference type="SAM" id="MobiDB-lite"/>
    </source>
</evidence>
<feature type="region of interest" description="Disordered" evidence="1">
    <location>
        <begin position="1"/>
        <end position="24"/>
    </location>
</feature>
<dbReference type="Proteomes" id="UP001595858">
    <property type="component" value="Unassembled WGS sequence"/>
</dbReference>
<name>A0ABV9SKB0_9ACTN</name>
<gene>
    <name evidence="2" type="ORF">ACFPCZ_13470</name>
</gene>
<keyword evidence="3" id="KW-1185">Reference proteome</keyword>
<comment type="caution">
    <text evidence="2">The sequence shown here is derived from an EMBL/GenBank/DDBJ whole genome shotgun (WGS) entry which is preliminary data.</text>
</comment>
<feature type="compositionally biased region" description="Basic and acidic residues" evidence="1">
    <location>
        <begin position="10"/>
        <end position="24"/>
    </location>
</feature>
<evidence type="ECO:0000313" key="3">
    <source>
        <dbReference type="Proteomes" id="UP001595858"/>
    </source>
</evidence>